<keyword evidence="4" id="KW-0805">Transcription regulation</keyword>
<evidence type="ECO:0000256" key="9">
    <source>
        <dbReference type="ARBA" id="ARBA00045154"/>
    </source>
</evidence>
<feature type="region of interest" description="Disordered" evidence="10">
    <location>
        <begin position="85"/>
        <end position="110"/>
    </location>
</feature>
<dbReference type="AlphaFoldDB" id="C5G0S0"/>
<comment type="function">
    <text evidence="9">Transcription factor that specifically regulates the neosartoricin B biosynthesis gene cluster.</text>
</comment>
<dbReference type="Gene3D" id="4.10.240.10">
    <property type="entry name" value="Zn(2)-C6 fungal-type DNA-binding domain"/>
    <property type="match status" value="1"/>
</dbReference>
<dbReference type="CDD" id="cd12148">
    <property type="entry name" value="fungal_TF_MHR"/>
    <property type="match status" value="1"/>
</dbReference>
<dbReference type="GO" id="GO:0000981">
    <property type="term" value="F:DNA-binding transcription factor activity, RNA polymerase II-specific"/>
    <property type="evidence" value="ECO:0007669"/>
    <property type="project" value="InterPro"/>
</dbReference>
<dbReference type="Proteomes" id="UP000002035">
    <property type="component" value="Unassembled WGS sequence"/>
</dbReference>
<dbReference type="RefSeq" id="XP_002842711.1">
    <property type="nucleotide sequence ID" value="XM_002842665.1"/>
</dbReference>
<dbReference type="InterPro" id="IPR050613">
    <property type="entry name" value="Sec_Metabolite_Reg"/>
</dbReference>
<feature type="domain" description="Zn(2)-C6 fungal-type" evidence="11">
    <location>
        <begin position="16"/>
        <end position="44"/>
    </location>
</feature>
<evidence type="ECO:0000313" key="12">
    <source>
        <dbReference type="EMBL" id="EEQ35723.1"/>
    </source>
</evidence>
<name>C5G0S0_ARTOC</name>
<dbReference type="InterPro" id="IPR001138">
    <property type="entry name" value="Zn2Cys6_DnaBD"/>
</dbReference>
<dbReference type="eggNOG" id="ENOG502QYWX">
    <property type="taxonomic scope" value="Eukaryota"/>
</dbReference>
<organism evidence="12 13">
    <name type="scientific">Arthroderma otae (strain ATCC MYA-4605 / CBS 113480)</name>
    <name type="common">Microsporum canis</name>
    <dbReference type="NCBI Taxonomy" id="554155"/>
    <lineage>
        <taxon>Eukaryota</taxon>
        <taxon>Fungi</taxon>
        <taxon>Dikarya</taxon>
        <taxon>Ascomycota</taxon>
        <taxon>Pezizomycotina</taxon>
        <taxon>Eurotiomycetes</taxon>
        <taxon>Eurotiomycetidae</taxon>
        <taxon>Onygenales</taxon>
        <taxon>Arthrodermataceae</taxon>
        <taxon>Microsporum</taxon>
    </lineage>
</organism>
<dbReference type="Pfam" id="PF04082">
    <property type="entry name" value="Fungal_trans"/>
    <property type="match status" value="1"/>
</dbReference>
<reference evidence="13" key="1">
    <citation type="journal article" date="2012" name="MBio">
        <title>Comparative genome analysis of Trichophyton rubrum and related dermatophytes reveals candidate genes involved in infection.</title>
        <authorList>
            <person name="Martinez D.A."/>
            <person name="Oliver B.G."/>
            <person name="Graeser Y."/>
            <person name="Goldberg J.M."/>
            <person name="Li W."/>
            <person name="Martinez-Rossi N.M."/>
            <person name="Monod M."/>
            <person name="Shelest E."/>
            <person name="Barton R.C."/>
            <person name="Birch E."/>
            <person name="Brakhage A.A."/>
            <person name="Chen Z."/>
            <person name="Gurr S.J."/>
            <person name="Heiman D."/>
            <person name="Heitman J."/>
            <person name="Kosti I."/>
            <person name="Rossi A."/>
            <person name="Saif S."/>
            <person name="Samalova M."/>
            <person name="Saunders C.W."/>
            <person name="Shea T."/>
            <person name="Summerbell R.C."/>
            <person name="Xu J."/>
            <person name="Young S."/>
            <person name="Zeng Q."/>
            <person name="Birren B.W."/>
            <person name="Cuomo C.A."/>
            <person name="White T.C."/>
        </authorList>
    </citation>
    <scope>NUCLEOTIDE SEQUENCE [LARGE SCALE GENOMIC DNA]</scope>
    <source>
        <strain evidence="13">ATCC MYA-4605 / CBS 113480</strain>
    </source>
</reference>
<protein>
    <recommendedName>
        <fullName evidence="2">C6 finger domain transcription factor nscR</fullName>
    </recommendedName>
    <alternativeName>
        <fullName evidence="8">Neosartiricin B biosynthesis protein R</fullName>
    </alternativeName>
</protein>
<comment type="subcellular location">
    <subcellularLocation>
        <location evidence="1">Nucleus</location>
    </subcellularLocation>
</comment>
<dbReference type="CDD" id="cd00067">
    <property type="entry name" value="GAL4"/>
    <property type="match status" value="1"/>
</dbReference>
<dbReference type="GO" id="GO:0008270">
    <property type="term" value="F:zinc ion binding"/>
    <property type="evidence" value="ECO:0007669"/>
    <property type="project" value="InterPro"/>
</dbReference>
<dbReference type="GeneID" id="9223924"/>
<evidence type="ECO:0000259" key="11">
    <source>
        <dbReference type="PROSITE" id="PS50048"/>
    </source>
</evidence>
<keyword evidence="6" id="KW-0804">Transcription</keyword>
<keyword evidence="7" id="KW-0539">Nucleus</keyword>
<dbReference type="PANTHER" id="PTHR31001">
    <property type="entry name" value="UNCHARACTERIZED TRANSCRIPTIONAL REGULATORY PROTEIN"/>
    <property type="match status" value="1"/>
</dbReference>
<dbReference type="OrthoDB" id="2269373at2759"/>
<dbReference type="OMA" id="YLWHIAN"/>
<keyword evidence="5" id="KW-0238">DNA-binding</keyword>
<evidence type="ECO:0000256" key="7">
    <source>
        <dbReference type="ARBA" id="ARBA00023242"/>
    </source>
</evidence>
<evidence type="ECO:0000256" key="5">
    <source>
        <dbReference type="ARBA" id="ARBA00023125"/>
    </source>
</evidence>
<dbReference type="Pfam" id="PF00172">
    <property type="entry name" value="Zn_clus"/>
    <property type="match status" value="1"/>
</dbReference>
<evidence type="ECO:0000256" key="4">
    <source>
        <dbReference type="ARBA" id="ARBA00023015"/>
    </source>
</evidence>
<evidence type="ECO:0000256" key="2">
    <source>
        <dbReference type="ARBA" id="ARBA00018346"/>
    </source>
</evidence>
<dbReference type="EMBL" id="DS995709">
    <property type="protein sequence ID" value="EEQ35723.1"/>
    <property type="molecule type" value="Genomic_DNA"/>
</dbReference>
<evidence type="ECO:0000256" key="3">
    <source>
        <dbReference type="ARBA" id="ARBA00022723"/>
    </source>
</evidence>
<dbReference type="PROSITE" id="PS50048">
    <property type="entry name" value="ZN2_CY6_FUNGAL_2"/>
    <property type="match status" value="1"/>
</dbReference>
<dbReference type="SUPFAM" id="SSF57701">
    <property type="entry name" value="Zn2/Cys6 DNA-binding domain"/>
    <property type="match status" value="1"/>
</dbReference>
<evidence type="ECO:0000256" key="6">
    <source>
        <dbReference type="ARBA" id="ARBA00023163"/>
    </source>
</evidence>
<gene>
    <name evidence="12" type="ORF">MCYG_08542</name>
</gene>
<dbReference type="GO" id="GO:0005634">
    <property type="term" value="C:nucleus"/>
    <property type="evidence" value="ECO:0007669"/>
    <property type="project" value="UniProtKB-SubCell"/>
</dbReference>
<keyword evidence="13" id="KW-1185">Reference proteome</keyword>
<sequence length="665" mass="74911">MAEMHPAYPRITRNHSCFSCQQRKVRCDGQQPCSSCRRNGTDCVPGRRTKPSMQRRETKAAVAASERLMRRLRCCEEALRAHGIQVDDEQTGESASRELLLPSPAPPQGQMIVKSTDSRYVENWLWKGLTDELQGPEYLDREEEESQFDTAQSQPLSIFDGRLVEIQALHPPAPQLFQLWQIYLNNVNPIVKLFHSQTVQRMVLDAAADLGNVSRGTEALLFAIYTSAVTSTDEETCQRLLAESRAALISRFSKAAKQALTNAEFLRSTNILTLQALTLYLLATRHTYEPHTLWLFTGIASRTARAMGLHREASLRGFSVFEQENRRRLWWQILILDSRSAQLSGVAVSPDSYLFWDTKCPLNLNDSDLVPSMRELPAEYDGPTEMLFCRIRFEVGECMRKLKALEHRHGGQGGAARMAEESQLIDELEACLEQRYLKKCDPSIPFHLLAIYLGRSSVCQMRLSTHNRQRYSDQGPAALTQAEKDHVFSLGLDIIGYDNLACSNRSLQPYRWHIAMAFPFEALILVLTELLARFEGDQVKQAWEKVNQLYLDHPELTTGARSNTLVCALVGLTTRAWDKLVSMTQNQHLLQQAVEPPSITRLRNLRRAPSQPPSVSPMADPPAGDVGGDLVVAGADAMIPSPVDVSQVDWTYWQALIDGEGSFQR</sequence>
<accession>C5G0S0</accession>
<dbReference type="STRING" id="554155.C5G0S0"/>
<keyword evidence="3" id="KW-0479">Metal-binding</keyword>
<dbReference type="SMART" id="SM00906">
    <property type="entry name" value="Fungal_trans"/>
    <property type="match status" value="1"/>
</dbReference>
<evidence type="ECO:0000256" key="8">
    <source>
        <dbReference type="ARBA" id="ARBA00031692"/>
    </source>
</evidence>
<proteinExistence type="predicted"/>
<dbReference type="VEuPathDB" id="FungiDB:MCYG_08542"/>
<dbReference type="SMART" id="SM00066">
    <property type="entry name" value="GAL4"/>
    <property type="match status" value="1"/>
</dbReference>
<dbReference type="GO" id="GO:0003677">
    <property type="term" value="F:DNA binding"/>
    <property type="evidence" value="ECO:0007669"/>
    <property type="project" value="UniProtKB-KW"/>
</dbReference>
<evidence type="ECO:0000256" key="10">
    <source>
        <dbReference type="SAM" id="MobiDB-lite"/>
    </source>
</evidence>
<evidence type="ECO:0000313" key="13">
    <source>
        <dbReference type="Proteomes" id="UP000002035"/>
    </source>
</evidence>
<dbReference type="InterPro" id="IPR036864">
    <property type="entry name" value="Zn2-C6_fun-type_DNA-bd_sf"/>
</dbReference>
<evidence type="ECO:0000256" key="1">
    <source>
        <dbReference type="ARBA" id="ARBA00004123"/>
    </source>
</evidence>
<dbReference type="HOGENOM" id="CLU_004083_5_3_1"/>
<dbReference type="PANTHER" id="PTHR31001:SF85">
    <property type="entry name" value="ZN(II)2CYS6 TRANSCRIPTION FACTOR (EUROFUNG)"/>
    <property type="match status" value="1"/>
</dbReference>
<dbReference type="InterPro" id="IPR007219">
    <property type="entry name" value="XnlR_reg_dom"/>
</dbReference>
<dbReference type="GO" id="GO:0006351">
    <property type="term" value="P:DNA-templated transcription"/>
    <property type="evidence" value="ECO:0007669"/>
    <property type="project" value="InterPro"/>
</dbReference>